<dbReference type="InterPro" id="IPR034556">
    <property type="entry name" value="tRNA_wybutosine-synthase"/>
</dbReference>
<dbReference type="SUPFAM" id="SSF102114">
    <property type="entry name" value="Radical SAM enzymes"/>
    <property type="match status" value="1"/>
</dbReference>
<sequence>MAPSSLSTRLTLLALLSAVTFYFLYKSRRRLKPLKQLPLDSNRRKVGSRVYGDTFNAVARDLGKRLRGLGATEMVPVGEGDVDGGALESIFEEWCQKENDNDIVYESDVESLESDDGGGGEDIVDLEDIAVVTQEKLMEGLSPQHCALSLVVTNAQVPEKIKTLKPITQLYVSVDAATKDSLKAIDRPLFGDFWERFIDSLKALDEKHQRTVYRLTLVKGWNAEDVDAYFKLFSIGKPDFVEIKGITYCGFSAISKLAMENVPWHSDWHTWIDYEKFHDLVASGRPFNSEDYMAPTPSWAVYGADEGGFDPDQSRYRKERHRKSKR</sequence>
<keyword evidence="2" id="KW-0411">Iron-sulfur</keyword>
<evidence type="ECO:0000259" key="7">
    <source>
        <dbReference type="Pfam" id="PF08608"/>
    </source>
</evidence>
<dbReference type="InterPro" id="IPR013917">
    <property type="entry name" value="tRNA_wybutosine-synth"/>
</dbReference>
<keyword evidence="2" id="KW-0408">Iron</keyword>
<dbReference type="Proteomes" id="UP000436088">
    <property type="component" value="Unassembled WGS sequence"/>
</dbReference>
<evidence type="ECO:0000256" key="1">
    <source>
        <dbReference type="ARBA" id="ARBA00001966"/>
    </source>
</evidence>
<organism evidence="8 9">
    <name type="scientific">Hibiscus syriacus</name>
    <name type="common">Rose of Sharon</name>
    <dbReference type="NCBI Taxonomy" id="106335"/>
    <lineage>
        <taxon>Eukaryota</taxon>
        <taxon>Viridiplantae</taxon>
        <taxon>Streptophyta</taxon>
        <taxon>Embryophyta</taxon>
        <taxon>Tracheophyta</taxon>
        <taxon>Spermatophyta</taxon>
        <taxon>Magnoliopsida</taxon>
        <taxon>eudicotyledons</taxon>
        <taxon>Gunneridae</taxon>
        <taxon>Pentapetalae</taxon>
        <taxon>rosids</taxon>
        <taxon>malvids</taxon>
        <taxon>Malvales</taxon>
        <taxon>Malvaceae</taxon>
        <taxon>Malvoideae</taxon>
        <taxon>Hibiscus</taxon>
    </lineage>
</organism>
<comment type="caution">
    <text evidence="8">The sequence shown here is derived from an EMBL/GenBank/DDBJ whole genome shotgun (WGS) entry which is preliminary data.</text>
</comment>
<keyword evidence="6" id="KW-1133">Transmembrane helix</keyword>
<reference evidence="8" key="1">
    <citation type="submission" date="2019-09" db="EMBL/GenBank/DDBJ databases">
        <title>Draft genome information of white flower Hibiscus syriacus.</title>
        <authorList>
            <person name="Kim Y.-M."/>
        </authorList>
    </citation>
    <scope>NUCLEOTIDE SEQUENCE [LARGE SCALE GENOMIC DNA]</scope>
    <source>
        <strain evidence="8">YM2019G1</strain>
    </source>
</reference>
<dbReference type="PANTHER" id="PTHR13930">
    <property type="entry name" value="S-ADENOSYL-L-METHIONINE-DEPENDENT TRNA 4-DEMETHYLWYOSINE SYNTHASE"/>
    <property type="match status" value="1"/>
</dbReference>
<evidence type="ECO:0000256" key="4">
    <source>
        <dbReference type="ARBA" id="ARBA00023239"/>
    </source>
</evidence>
<feature type="region of interest" description="Disordered" evidence="5">
    <location>
        <begin position="302"/>
        <end position="326"/>
    </location>
</feature>
<feature type="transmembrane region" description="Helical" evidence="6">
    <location>
        <begin position="6"/>
        <end position="25"/>
    </location>
</feature>
<keyword evidence="4" id="KW-0456">Lyase</keyword>
<feature type="domain" description="tRNA wybutosine-synthesis" evidence="7">
    <location>
        <begin position="236"/>
        <end position="267"/>
    </location>
</feature>
<dbReference type="GO" id="GO:0031591">
    <property type="term" value="P:wybutosine biosynthetic process"/>
    <property type="evidence" value="ECO:0007669"/>
    <property type="project" value="TreeGrafter"/>
</dbReference>
<gene>
    <name evidence="8" type="ORF">F3Y22_tig00117056pilonHSYRG00671</name>
</gene>
<evidence type="ECO:0000313" key="8">
    <source>
        <dbReference type="EMBL" id="KAE8654008.1"/>
    </source>
</evidence>
<keyword evidence="6" id="KW-0812">Transmembrane</keyword>
<evidence type="ECO:0000256" key="5">
    <source>
        <dbReference type="SAM" id="MobiDB-lite"/>
    </source>
</evidence>
<keyword evidence="2" id="KW-0479">Metal-binding</keyword>
<dbReference type="InterPro" id="IPR058240">
    <property type="entry name" value="rSAM_sf"/>
</dbReference>
<dbReference type="PANTHER" id="PTHR13930:SF0">
    <property type="entry name" value="S-ADENOSYL-L-METHIONINE-DEPENDENT TRNA 4-DEMETHYLWYOSINE SYNTHASE TYW1-RELATED"/>
    <property type="match status" value="1"/>
</dbReference>
<comment type="cofactor">
    <cofactor evidence="1">
        <name>[4Fe-4S] cluster</name>
        <dbReference type="ChEBI" id="CHEBI:49883"/>
    </cofactor>
</comment>
<dbReference type="EMBL" id="VEPZ02001788">
    <property type="protein sequence ID" value="KAE8654008.1"/>
    <property type="molecule type" value="Genomic_DNA"/>
</dbReference>
<dbReference type="InterPro" id="IPR013785">
    <property type="entry name" value="Aldolase_TIM"/>
</dbReference>
<keyword evidence="6" id="KW-0472">Membrane</keyword>
<dbReference type="AlphaFoldDB" id="A0A6A2W9G9"/>
<dbReference type="Gene3D" id="3.20.20.70">
    <property type="entry name" value="Aldolase class I"/>
    <property type="match status" value="1"/>
</dbReference>
<evidence type="ECO:0000256" key="6">
    <source>
        <dbReference type="SAM" id="Phobius"/>
    </source>
</evidence>
<dbReference type="InterPro" id="IPR029039">
    <property type="entry name" value="Flavoprotein-like_sf"/>
</dbReference>
<accession>A0A6A2W9G9</accession>
<dbReference type="GO" id="GO:0016829">
    <property type="term" value="F:lyase activity"/>
    <property type="evidence" value="ECO:0007669"/>
    <property type="project" value="UniProtKB-KW"/>
</dbReference>
<dbReference type="Gene3D" id="3.40.50.360">
    <property type="match status" value="1"/>
</dbReference>
<feature type="compositionally biased region" description="Basic residues" evidence="5">
    <location>
        <begin position="317"/>
        <end position="326"/>
    </location>
</feature>
<dbReference type="Pfam" id="PF08608">
    <property type="entry name" value="Wyosine_form"/>
    <property type="match status" value="1"/>
</dbReference>
<evidence type="ECO:0000256" key="2">
    <source>
        <dbReference type="ARBA" id="ARBA00022485"/>
    </source>
</evidence>
<dbReference type="SUPFAM" id="SSF52218">
    <property type="entry name" value="Flavoproteins"/>
    <property type="match status" value="1"/>
</dbReference>
<protein>
    <submittedName>
        <fullName evidence="8">S-adenosyl-L-methionine-dependent tRNA 4-demethylwyosine synthase</fullName>
    </submittedName>
</protein>
<keyword evidence="9" id="KW-1185">Reference proteome</keyword>
<keyword evidence="2" id="KW-0004">4Fe-4S</keyword>
<name>A0A6A2W9G9_HIBSY</name>
<evidence type="ECO:0000256" key="3">
    <source>
        <dbReference type="ARBA" id="ARBA00022694"/>
    </source>
</evidence>
<proteinExistence type="predicted"/>
<evidence type="ECO:0000313" key="9">
    <source>
        <dbReference type="Proteomes" id="UP000436088"/>
    </source>
</evidence>
<keyword evidence="3" id="KW-0819">tRNA processing</keyword>
<dbReference type="GO" id="GO:0051539">
    <property type="term" value="F:4 iron, 4 sulfur cluster binding"/>
    <property type="evidence" value="ECO:0007669"/>
    <property type="project" value="UniProtKB-KW"/>
</dbReference>